<dbReference type="GO" id="GO:0022625">
    <property type="term" value="C:cytosolic large ribosomal subunit"/>
    <property type="evidence" value="ECO:0007669"/>
    <property type="project" value="UniProtKB-ARBA"/>
</dbReference>
<dbReference type="AlphaFoldDB" id="A0AAW0JY19"/>
<evidence type="ECO:0000256" key="9">
    <source>
        <dbReference type="ARBA" id="ARBA00035332"/>
    </source>
</evidence>
<dbReference type="Pfam" id="PF01907">
    <property type="entry name" value="Ribosomal_L37e"/>
    <property type="match status" value="1"/>
</dbReference>
<evidence type="ECO:0000256" key="3">
    <source>
        <dbReference type="ARBA" id="ARBA00022730"/>
    </source>
</evidence>
<evidence type="ECO:0000256" key="1">
    <source>
        <dbReference type="ARBA" id="ARBA00009805"/>
    </source>
</evidence>
<dbReference type="GO" id="GO:0006412">
    <property type="term" value="P:translation"/>
    <property type="evidence" value="ECO:0007669"/>
    <property type="project" value="InterPro"/>
</dbReference>
<accession>A0AAW0JY19</accession>
<keyword evidence="5" id="KW-0862">Zinc</keyword>
<dbReference type="SUPFAM" id="SSF57829">
    <property type="entry name" value="Zn-binding ribosomal proteins"/>
    <property type="match status" value="1"/>
</dbReference>
<dbReference type="GO" id="GO:0019843">
    <property type="term" value="F:rRNA binding"/>
    <property type="evidence" value="ECO:0007669"/>
    <property type="project" value="UniProtKB-KW"/>
</dbReference>
<sequence>MQKPLLSHFSEEGRERANYQRNKMMKGVSSFGKRCNETHTVCRRCGSKAHHLQKPPAKHMRKYNWNAKAKR</sequence>
<feature type="region of interest" description="Disordered" evidence="10">
    <location>
        <begin position="46"/>
        <end position="71"/>
    </location>
</feature>
<dbReference type="GO" id="GO:0003735">
    <property type="term" value="F:structural constituent of ribosome"/>
    <property type="evidence" value="ECO:0007669"/>
    <property type="project" value="InterPro"/>
</dbReference>
<keyword evidence="6" id="KW-0694">RNA-binding</keyword>
<reference evidence="11 12" key="1">
    <citation type="journal article" date="2023" name="bioRxiv">
        <title>Conserved and derived expression patterns and positive selection on dental genes reveal complex evolutionary context of ever-growing rodent molars.</title>
        <authorList>
            <person name="Calamari Z.T."/>
            <person name="Song A."/>
            <person name="Cohen E."/>
            <person name="Akter M."/>
            <person name="Roy R.D."/>
            <person name="Hallikas O."/>
            <person name="Christensen M.M."/>
            <person name="Li P."/>
            <person name="Marangoni P."/>
            <person name="Jernvall J."/>
            <person name="Klein O.D."/>
        </authorList>
    </citation>
    <scope>NUCLEOTIDE SEQUENCE [LARGE SCALE GENOMIC DNA]</scope>
    <source>
        <strain evidence="11">V071</strain>
    </source>
</reference>
<proteinExistence type="inferred from homology"/>
<keyword evidence="4" id="KW-0863">Zinc-finger</keyword>
<evidence type="ECO:0000256" key="5">
    <source>
        <dbReference type="ARBA" id="ARBA00022833"/>
    </source>
</evidence>
<evidence type="ECO:0000256" key="6">
    <source>
        <dbReference type="ARBA" id="ARBA00022884"/>
    </source>
</evidence>
<dbReference type="InterPro" id="IPR011331">
    <property type="entry name" value="Ribosomal_eL37/eL43"/>
</dbReference>
<comment type="caution">
    <text evidence="11">The sequence shown here is derived from an EMBL/GenBank/DDBJ whole genome shotgun (WGS) entry which is preliminary data.</text>
</comment>
<organism evidence="11 12">
    <name type="scientific">Myodes glareolus</name>
    <name type="common">Bank vole</name>
    <name type="synonym">Clethrionomys glareolus</name>
    <dbReference type="NCBI Taxonomy" id="447135"/>
    <lineage>
        <taxon>Eukaryota</taxon>
        <taxon>Metazoa</taxon>
        <taxon>Chordata</taxon>
        <taxon>Craniata</taxon>
        <taxon>Vertebrata</taxon>
        <taxon>Euteleostomi</taxon>
        <taxon>Mammalia</taxon>
        <taxon>Eutheria</taxon>
        <taxon>Euarchontoglires</taxon>
        <taxon>Glires</taxon>
        <taxon>Rodentia</taxon>
        <taxon>Myomorpha</taxon>
        <taxon>Muroidea</taxon>
        <taxon>Cricetidae</taxon>
        <taxon>Arvicolinae</taxon>
        <taxon>Myodes</taxon>
    </lineage>
</organism>
<dbReference type="Proteomes" id="UP001488838">
    <property type="component" value="Unassembled WGS sequence"/>
</dbReference>
<keyword evidence="3" id="KW-0699">rRNA-binding</keyword>
<dbReference type="GO" id="GO:0008270">
    <property type="term" value="F:zinc ion binding"/>
    <property type="evidence" value="ECO:0007669"/>
    <property type="project" value="UniProtKB-KW"/>
</dbReference>
<evidence type="ECO:0000313" key="12">
    <source>
        <dbReference type="Proteomes" id="UP001488838"/>
    </source>
</evidence>
<protein>
    <recommendedName>
        <fullName evidence="9">60S ribosomal protein L37</fullName>
    </recommendedName>
</protein>
<evidence type="ECO:0000256" key="10">
    <source>
        <dbReference type="SAM" id="MobiDB-lite"/>
    </source>
</evidence>
<comment type="similarity">
    <text evidence="1">Belongs to the eukaryotic ribosomal protein eL37 family.</text>
</comment>
<evidence type="ECO:0000256" key="2">
    <source>
        <dbReference type="ARBA" id="ARBA00022723"/>
    </source>
</evidence>
<gene>
    <name evidence="11" type="ORF">U0070_024628</name>
</gene>
<evidence type="ECO:0000256" key="7">
    <source>
        <dbReference type="ARBA" id="ARBA00022980"/>
    </source>
</evidence>
<dbReference type="EMBL" id="JBBHLL010000014">
    <property type="protein sequence ID" value="KAK7831340.1"/>
    <property type="molecule type" value="Genomic_DNA"/>
</dbReference>
<dbReference type="InterPro" id="IPR001569">
    <property type="entry name" value="Ribosomal_eL37"/>
</dbReference>
<keyword evidence="7" id="KW-0689">Ribosomal protein</keyword>
<evidence type="ECO:0000256" key="4">
    <source>
        <dbReference type="ARBA" id="ARBA00022771"/>
    </source>
</evidence>
<keyword evidence="2" id="KW-0479">Metal-binding</keyword>
<dbReference type="InterPro" id="IPR011332">
    <property type="entry name" value="Ribosomal_zn-bd"/>
</dbReference>
<keyword evidence="12" id="KW-1185">Reference proteome</keyword>
<evidence type="ECO:0000256" key="8">
    <source>
        <dbReference type="ARBA" id="ARBA00023274"/>
    </source>
</evidence>
<evidence type="ECO:0000313" key="11">
    <source>
        <dbReference type="EMBL" id="KAK7831340.1"/>
    </source>
</evidence>
<dbReference type="Gene3D" id="2.20.25.30">
    <property type="match status" value="1"/>
</dbReference>
<name>A0AAW0JY19_MYOGA</name>
<keyword evidence="8" id="KW-0687">Ribonucleoprotein</keyword>